<evidence type="ECO:0000256" key="14">
    <source>
        <dbReference type="SAM" id="MobiDB-lite"/>
    </source>
</evidence>
<protein>
    <recommendedName>
        <fullName evidence="10">Ethanolamine-phosphate phospho-lyase</fullName>
        <ecNumber evidence="9">4.2.3.2</ecNumber>
    </recommendedName>
    <alternativeName>
        <fullName evidence="11">Alanine--glyoxylate aminotransferase 2-like 1</fullName>
    </alternativeName>
</protein>
<evidence type="ECO:0000256" key="11">
    <source>
        <dbReference type="ARBA" id="ARBA00041584"/>
    </source>
</evidence>
<feature type="region of interest" description="Disordered" evidence="14">
    <location>
        <begin position="436"/>
        <end position="474"/>
    </location>
</feature>
<dbReference type="CDD" id="cd00610">
    <property type="entry name" value="OAT_like"/>
    <property type="match status" value="1"/>
</dbReference>
<sequence>MCELYSKQDTLALRRKHIGPSCKVFFAADPVKIVRAQRQYMFDERGDQYLDCINNVAHVGHCHPEVVKAALEQMEALNTNSRFLHDNIVEYARRLSATLPEKLSVCYFTNSGAYHGHLSSLIEISPYKFRKGKDVKKEFVHVAPAPDTYRGKYREDHADPANAYADEVKEIIEKAHNSGRKIAAFIAESMQSCGGQIIPPAGYFQKVAEYVHRAGGVFIADEVQVGFGRVGKHFWSFQMQGEDFVPDIVTMGKPMGNGHPMACVVTTKEIAEAFSSSGMEYFNTYGGNPVSSAIGLAVLNVIENEDLQGNATRVGDYLTELLNKQKAKHTLIGDIRGIGLFIGIDLVKDRQERTPATDEAQHVIYKMKEKRVLLSADGPHRNVLKIKPPMCFTEEDAKFMVDQLDEILTVLEEAIGAKSESVISENTPCRAKMPNEAHSELLGEGASDPRENPGQKRNGLCTDKHSLLSKRLKT</sequence>
<evidence type="ECO:0000313" key="16">
    <source>
        <dbReference type="Proteomes" id="UP000694542"/>
    </source>
</evidence>
<evidence type="ECO:0000256" key="6">
    <source>
        <dbReference type="ARBA" id="ARBA00023128"/>
    </source>
</evidence>
<organism evidence="15 16">
    <name type="scientific">Canis lupus familiaris</name>
    <name type="common">Dog</name>
    <name type="synonym">Canis familiaris</name>
    <dbReference type="NCBI Taxonomy" id="9615"/>
    <lineage>
        <taxon>Eukaryota</taxon>
        <taxon>Metazoa</taxon>
        <taxon>Chordata</taxon>
        <taxon>Craniata</taxon>
        <taxon>Vertebrata</taxon>
        <taxon>Euteleostomi</taxon>
        <taxon>Mammalia</taxon>
        <taxon>Eutheria</taxon>
        <taxon>Laurasiatheria</taxon>
        <taxon>Carnivora</taxon>
        <taxon>Caniformia</taxon>
        <taxon>Canidae</taxon>
        <taxon>Canis</taxon>
    </lineage>
</organism>
<proteinExistence type="inferred from homology"/>
<dbReference type="GO" id="GO:0030170">
    <property type="term" value="F:pyridoxal phosphate binding"/>
    <property type="evidence" value="ECO:0007669"/>
    <property type="project" value="InterPro"/>
</dbReference>
<dbReference type="Gene3D" id="3.40.640.10">
    <property type="entry name" value="Type I PLP-dependent aspartate aminotransferase-like (Major domain)"/>
    <property type="match status" value="2"/>
</dbReference>
<name>A0A8C0TCX5_CANLF</name>
<evidence type="ECO:0000313" key="15">
    <source>
        <dbReference type="Ensembl" id="ENSCAFP00040035291.1"/>
    </source>
</evidence>
<evidence type="ECO:0000256" key="7">
    <source>
        <dbReference type="ARBA" id="ARBA00023239"/>
    </source>
</evidence>
<evidence type="ECO:0000256" key="10">
    <source>
        <dbReference type="ARBA" id="ARBA00040022"/>
    </source>
</evidence>
<dbReference type="CTD" id="64850"/>
<evidence type="ECO:0000256" key="1">
    <source>
        <dbReference type="ARBA" id="ARBA00001933"/>
    </source>
</evidence>
<comment type="function">
    <text evidence="8">Catalyzes the pyridoxal-phosphate-dependent breakdown of phosphoethanolamine, converting it to ammonia, inorganic phosphate and acetaldehyde.</text>
</comment>
<keyword evidence="7" id="KW-0456">Lyase</keyword>
<evidence type="ECO:0000256" key="4">
    <source>
        <dbReference type="ARBA" id="ARBA00011881"/>
    </source>
</evidence>
<dbReference type="AlphaFoldDB" id="A0A8C0TCX5"/>
<dbReference type="RefSeq" id="XP_038437860.1">
    <property type="nucleotide sequence ID" value="XM_038581932.1"/>
</dbReference>
<comment type="subcellular location">
    <subcellularLocation>
        <location evidence="2">Mitochondrion</location>
    </subcellularLocation>
</comment>
<feature type="compositionally biased region" description="Basic and acidic residues" evidence="14">
    <location>
        <begin position="436"/>
        <end position="454"/>
    </location>
</feature>
<comment type="subunit">
    <text evidence="4">Homotetramer.</text>
</comment>
<dbReference type="GO" id="GO:0005739">
    <property type="term" value="C:mitochondrion"/>
    <property type="evidence" value="ECO:0007669"/>
    <property type="project" value="UniProtKB-SubCell"/>
</dbReference>
<evidence type="ECO:0000256" key="5">
    <source>
        <dbReference type="ARBA" id="ARBA00022898"/>
    </source>
</evidence>
<dbReference type="SUPFAM" id="SSF53383">
    <property type="entry name" value="PLP-dependent transferases"/>
    <property type="match status" value="1"/>
</dbReference>
<comment type="similarity">
    <text evidence="3 13">Belongs to the class-III pyridoxal-phosphate-dependent aminotransferase family.</text>
</comment>
<dbReference type="PANTHER" id="PTHR45688">
    <property type="match status" value="1"/>
</dbReference>
<dbReference type="Ensembl" id="ENSCAFT00040040455.1">
    <property type="protein sequence ID" value="ENSCAFP00040035291.1"/>
    <property type="gene ID" value="ENSCAFG00040021738.1"/>
</dbReference>
<dbReference type="GO" id="GO:0008483">
    <property type="term" value="F:transaminase activity"/>
    <property type="evidence" value="ECO:0007669"/>
    <property type="project" value="InterPro"/>
</dbReference>
<dbReference type="InterPro" id="IPR015422">
    <property type="entry name" value="PyrdxlP-dep_Trfase_small"/>
</dbReference>
<dbReference type="EC" id="4.2.3.2" evidence="9"/>
<dbReference type="Pfam" id="PF00202">
    <property type="entry name" value="Aminotran_3"/>
    <property type="match status" value="1"/>
</dbReference>
<dbReference type="InterPro" id="IPR049704">
    <property type="entry name" value="Aminotrans_3_PPA_site"/>
</dbReference>
<accession>A0A8C0TCX5</accession>
<dbReference type="PROSITE" id="PS00600">
    <property type="entry name" value="AA_TRANSFER_CLASS_3"/>
    <property type="match status" value="1"/>
</dbReference>
<keyword evidence="6" id="KW-0496">Mitochondrion</keyword>
<reference evidence="15" key="1">
    <citation type="submission" date="2018-10" db="EMBL/GenBank/DDBJ databases">
        <title>De novo assembly of a Great Dane genome.</title>
        <authorList>
            <person name="Kidd J.M."/>
            <person name="Pendleton A.L."/>
            <person name="Shen F."/>
            <person name="Emery S."/>
        </authorList>
    </citation>
    <scope>NUCLEOTIDE SEQUENCE [LARGE SCALE GENOMIC DNA]</scope>
    <source>
        <strain evidence="15">Great Dane</strain>
    </source>
</reference>
<keyword evidence="5 13" id="KW-0663">Pyridoxal phosphate</keyword>
<comment type="catalytic activity">
    <reaction evidence="12">
        <text>phosphoethanolamine + H2O = acetaldehyde + NH4(+) + phosphate</text>
        <dbReference type="Rhea" id="RHEA:17889"/>
        <dbReference type="ChEBI" id="CHEBI:15343"/>
        <dbReference type="ChEBI" id="CHEBI:15377"/>
        <dbReference type="ChEBI" id="CHEBI:28938"/>
        <dbReference type="ChEBI" id="CHEBI:43474"/>
        <dbReference type="ChEBI" id="CHEBI:58190"/>
        <dbReference type="EC" id="4.2.3.2"/>
    </reaction>
</comment>
<evidence type="ECO:0000256" key="2">
    <source>
        <dbReference type="ARBA" id="ARBA00004173"/>
    </source>
</evidence>
<gene>
    <name evidence="15" type="primary">ETNPPL</name>
</gene>
<reference evidence="15" key="2">
    <citation type="submission" date="2025-08" db="UniProtKB">
        <authorList>
            <consortium name="Ensembl"/>
        </authorList>
    </citation>
    <scope>IDENTIFICATION</scope>
</reference>
<dbReference type="InterPro" id="IPR015421">
    <property type="entry name" value="PyrdxlP-dep_Trfase_major"/>
</dbReference>
<evidence type="ECO:0000256" key="3">
    <source>
        <dbReference type="ARBA" id="ARBA00008954"/>
    </source>
</evidence>
<evidence type="ECO:0000256" key="12">
    <source>
        <dbReference type="ARBA" id="ARBA00047688"/>
    </source>
</evidence>
<dbReference type="GO" id="GO:0050459">
    <property type="term" value="F:ethanolamine-phosphate phospho-lyase activity"/>
    <property type="evidence" value="ECO:0007669"/>
    <property type="project" value="UniProtKB-EC"/>
</dbReference>
<dbReference type="GeneID" id="478511"/>
<dbReference type="InterPro" id="IPR015424">
    <property type="entry name" value="PyrdxlP-dep_Trfase"/>
</dbReference>
<evidence type="ECO:0000256" key="13">
    <source>
        <dbReference type="RuleBase" id="RU003560"/>
    </source>
</evidence>
<dbReference type="Proteomes" id="UP000694542">
    <property type="component" value="Chromosome 32"/>
</dbReference>
<evidence type="ECO:0000256" key="8">
    <source>
        <dbReference type="ARBA" id="ARBA00037113"/>
    </source>
</evidence>
<dbReference type="RefSeq" id="XP_038317948.1">
    <property type="nucleotide sequence ID" value="XM_038462020.1"/>
</dbReference>
<dbReference type="PANTHER" id="PTHR45688:SF1">
    <property type="entry name" value="ETHANOLAMINE-PHOSPHATE PHOSPHO-LYASE"/>
    <property type="match status" value="1"/>
</dbReference>
<comment type="cofactor">
    <cofactor evidence="1">
        <name>pyridoxal 5'-phosphate</name>
        <dbReference type="ChEBI" id="CHEBI:597326"/>
    </cofactor>
</comment>
<dbReference type="InterPro" id="IPR005814">
    <property type="entry name" value="Aminotrans_3"/>
</dbReference>
<dbReference type="Gene3D" id="3.90.1150.10">
    <property type="entry name" value="Aspartate Aminotransferase, domain 1"/>
    <property type="match status" value="2"/>
</dbReference>
<evidence type="ECO:0000256" key="9">
    <source>
        <dbReference type="ARBA" id="ARBA00039127"/>
    </source>
</evidence>